<dbReference type="CDD" id="cd02440">
    <property type="entry name" value="AdoMet_MTases"/>
    <property type="match status" value="1"/>
</dbReference>
<evidence type="ECO:0000313" key="2">
    <source>
        <dbReference type="EMBL" id="RIB35562.1"/>
    </source>
</evidence>
<dbReference type="AlphaFoldDB" id="A0A397WNR6"/>
<dbReference type="InterPro" id="IPR029063">
    <property type="entry name" value="SAM-dependent_MTases_sf"/>
</dbReference>
<dbReference type="Pfam" id="PF08241">
    <property type="entry name" value="Methyltransf_11"/>
    <property type="match status" value="1"/>
</dbReference>
<gene>
    <name evidence="2" type="ORF">BXU00_00435</name>
</gene>
<name>A0A397WNR6_9ARCH</name>
<dbReference type="Gene3D" id="3.40.50.150">
    <property type="entry name" value="Vaccinia Virus protein VP39"/>
    <property type="match status" value="1"/>
</dbReference>
<dbReference type="EMBL" id="MWMI01000001">
    <property type="protein sequence ID" value="RIB35562.1"/>
    <property type="molecule type" value="Genomic_DNA"/>
</dbReference>
<dbReference type="GO" id="GO:0008757">
    <property type="term" value="F:S-adenosylmethionine-dependent methyltransferase activity"/>
    <property type="evidence" value="ECO:0007669"/>
    <property type="project" value="InterPro"/>
</dbReference>
<dbReference type="SUPFAM" id="SSF53335">
    <property type="entry name" value="S-adenosyl-L-methionine-dependent methyltransferases"/>
    <property type="match status" value="1"/>
</dbReference>
<sequence>MDNIAEFVKADIFKLKLKEKFDIVHSEGLIEHFHGEDRIKIFEKHVELCKKGGYIIIFVPYMSLKYRVIRSTLEFLNQWIYYDEVPYTKEELYNMLKSFNLKVIKMYNLPLTVYEVGFLARKDF</sequence>
<protein>
    <recommendedName>
        <fullName evidence="1">Methyltransferase type 11 domain-containing protein</fullName>
    </recommendedName>
</protein>
<feature type="domain" description="Methyltransferase type 11" evidence="1">
    <location>
        <begin position="5"/>
        <end position="57"/>
    </location>
</feature>
<proteinExistence type="predicted"/>
<dbReference type="Proteomes" id="UP000266622">
    <property type="component" value="Unassembled WGS sequence"/>
</dbReference>
<organism evidence="2 3">
    <name type="scientific">Candidatus Nanoclepta minutus</name>
    <dbReference type="NCBI Taxonomy" id="1940235"/>
    <lineage>
        <taxon>Archaea</taxon>
        <taxon>Nanobdellota</taxon>
        <taxon>Candidatus Nanoclepta</taxon>
    </lineage>
</organism>
<evidence type="ECO:0000313" key="3">
    <source>
        <dbReference type="Proteomes" id="UP000266622"/>
    </source>
</evidence>
<dbReference type="InterPro" id="IPR013216">
    <property type="entry name" value="Methyltransf_11"/>
</dbReference>
<comment type="caution">
    <text evidence="2">The sequence shown here is derived from an EMBL/GenBank/DDBJ whole genome shotgun (WGS) entry which is preliminary data.</text>
</comment>
<evidence type="ECO:0000259" key="1">
    <source>
        <dbReference type="Pfam" id="PF08241"/>
    </source>
</evidence>
<accession>A0A397WNR6</accession>
<reference evidence="2 3" key="1">
    <citation type="journal article" date="2018" name="Syst. Appl. Microbiol.">
        <title>A new symbiotic nanoarchaeote (Candidatus Nanoclepta minutus) and its host (Zestosphaera tikiterensis gen. nov., sp. nov.) from a New Zealand hot spring.</title>
        <authorList>
            <person name="St John E."/>
            <person name="Liu Y."/>
            <person name="Podar M."/>
            <person name="Stott M.B."/>
            <person name="Meneghin J."/>
            <person name="Chen Z."/>
            <person name="Lagutin K."/>
            <person name="Mitchell K."/>
            <person name="Reysenbach A.L."/>
        </authorList>
    </citation>
    <scope>NUCLEOTIDE SEQUENCE [LARGE SCALE GENOMIC DNA]</scope>
    <source>
        <strain evidence="2">NZ3</strain>
    </source>
</reference>